<gene>
    <name evidence="1" type="ORF">HMPREF0971_01875</name>
</gene>
<proteinExistence type="predicted"/>
<dbReference type="AlphaFoldDB" id="D1QSB7"/>
<sequence length="47" mass="5310">MLPSLGGVGGGFHFLRYRNQVRVPTLFNTPLANVKQPFRTHDRGKKT</sequence>
<accession>D1QSB7</accession>
<organism evidence="1 2">
    <name type="scientific">Segatella oris F0302</name>
    <dbReference type="NCBI Taxonomy" id="649760"/>
    <lineage>
        <taxon>Bacteria</taxon>
        <taxon>Pseudomonadati</taxon>
        <taxon>Bacteroidota</taxon>
        <taxon>Bacteroidia</taxon>
        <taxon>Bacteroidales</taxon>
        <taxon>Prevotellaceae</taxon>
        <taxon>Segatella</taxon>
    </lineage>
</organism>
<evidence type="ECO:0000313" key="2">
    <source>
        <dbReference type="Proteomes" id="UP000004079"/>
    </source>
</evidence>
<dbReference type="HOGENOM" id="CLU_3171688_0_0_10"/>
<protein>
    <submittedName>
        <fullName evidence="1">Uncharacterized protein</fullName>
    </submittedName>
</protein>
<reference evidence="1 2" key="1">
    <citation type="submission" date="2009-11" db="EMBL/GenBank/DDBJ databases">
        <authorList>
            <person name="Weinstock G."/>
            <person name="Sodergren E."/>
            <person name="Clifton S."/>
            <person name="Fulton L."/>
            <person name="Fulton B."/>
            <person name="Courtney L."/>
            <person name="Fronick C."/>
            <person name="Harrison M."/>
            <person name="Strong C."/>
            <person name="Farmer C."/>
            <person name="Delahaunty K."/>
            <person name="Markovic C."/>
            <person name="Hall O."/>
            <person name="Minx P."/>
            <person name="Tomlinson C."/>
            <person name="Mitreva M."/>
            <person name="Nelson J."/>
            <person name="Hou S."/>
            <person name="Wollam A."/>
            <person name="Pepin K.H."/>
            <person name="Johnson M."/>
            <person name="Bhonagiri V."/>
            <person name="Nash W.E."/>
            <person name="Warren W."/>
            <person name="Chinwalla A."/>
            <person name="Mardis E.R."/>
            <person name="Wilson R.K."/>
        </authorList>
    </citation>
    <scope>NUCLEOTIDE SEQUENCE [LARGE SCALE GENOMIC DNA]</scope>
    <source>
        <strain evidence="1 2">F0302</strain>
    </source>
</reference>
<evidence type="ECO:0000313" key="1">
    <source>
        <dbReference type="EMBL" id="EFB31598.1"/>
    </source>
</evidence>
<dbReference type="Proteomes" id="UP000004079">
    <property type="component" value="Unassembled WGS sequence"/>
</dbReference>
<dbReference type="EMBL" id="ACUZ02000034">
    <property type="protein sequence ID" value="EFB31598.1"/>
    <property type="molecule type" value="Genomic_DNA"/>
</dbReference>
<comment type="caution">
    <text evidence="1">The sequence shown here is derived from an EMBL/GenBank/DDBJ whole genome shotgun (WGS) entry which is preliminary data.</text>
</comment>
<name>D1QSB7_9BACT</name>